<proteinExistence type="predicted"/>
<evidence type="ECO:0008006" key="3">
    <source>
        <dbReference type="Google" id="ProtNLM"/>
    </source>
</evidence>
<evidence type="ECO:0000313" key="2">
    <source>
        <dbReference type="EMBL" id="XBL99468.1"/>
    </source>
</evidence>
<dbReference type="RefSeq" id="WP_348943890.1">
    <property type="nucleotide sequence ID" value="NZ_CP157355.1"/>
</dbReference>
<dbReference type="PROSITE" id="PS51257">
    <property type="entry name" value="PROKAR_LIPOPROTEIN"/>
    <property type="match status" value="1"/>
</dbReference>
<feature type="signal peptide" evidence="1">
    <location>
        <begin position="1"/>
        <end position="28"/>
    </location>
</feature>
<organism evidence="2">
    <name type="scientific">Chitinibacter mangrovi</name>
    <dbReference type="NCBI Taxonomy" id="3153927"/>
    <lineage>
        <taxon>Bacteria</taxon>
        <taxon>Pseudomonadati</taxon>
        <taxon>Pseudomonadota</taxon>
        <taxon>Betaproteobacteria</taxon>
        <taxon>Neisseriales</taxon>
        <taxon>Chitinibacteraceae</taxon>
        <taxon>Chitinibacter</taxon>
    </lineage>
</organism>
<keyword evidence="1" id="KW-0732">Signal</keyword>
<dbReference type="EMBL" id="CP157355">
    <property type="protein sequence ID" value="XBL99468.1"/>
    <property type="molecule type" value="Genomic_DNA"/>
</dbReference>
<reference evidence="2" key="1">
    <citation type="submission" date="2024-05" db="EMBL/GenBank/DDBJ databases">
        <authorList>
            <person name="Yang L."/>
            <person name="Pan L."/>
        </authorList>
    </citation>
    <scope>NUCLEOTIDE SEQUENCE</scope>
    <source>
        <strain evidence="2">FCG-7</strain>
    </source>
</reference>
<feature type="chain" id="PRO_5043605043" description="Carboxypeptidase regulatory-like domain-containing protein" evidence="1">
    <location>
        <begin position="29"/>
        <end position="777"/>
    </location>
</feature>
<name>A0AAU7F6I2_9NEIS</name>
<protein>
    <recommendedName>
        <fullName evidence="3">Carboxypeptidase regulatory-like domain-containing protein</fullName>
    </recommendedName>
</protein>
<accession>A0AAU7F6I2</accession>
<dbReference type="KEGG" id="cmav:ABHF33_10330"/>
<evidence type="ECO:0000256" key="1">
    <source>
        <dbReference type="SAM" id="SignalP"/>
    </source>
</evidence>
<gene>
    <name evidence="2" type="ORF">ABHF33_10330</name>
</gene>
<sequence length="777" mass="84091">MLIDKYAGLLLCLSLVACGGGTSSSSSSGVTDTVQNSAKSVSGVAAYGMALVSAEIVIKGANGKTLTTTTDANGKWTVQDVSSLTAPMVIRAKGIVGGVSQELYSVLTTQAAGGVTANVTPLTTALLSQATGLAPAALFADPVKIAAVNPAKVAAAQTKLVAVLSDYMAALGIDVSKVDLIESAFEANNKGFDKLMDLVKVSSSGIGDATAIVVKDKASGETVEFKVAEQTKKLSKPNAETAALDLSEIRTIFAEYNAILKTKAGVDSKAFADAWDDQYLNGGFNKNESIADIRAEYAKNPNLARQGTLIDILGCTSKVCQLKIKWTNSLGEVEVDDDYFIRQAADGKWKIYGDQQLFKAKVQAWAHKRVTVAADGRIVATEFFGPMINVHARSPKDSKIACAKFYAKGKSDSDWTEYSKEGVSEPHVSLPWIYEVPVNVADELNTKIQAGGALYKVELFTKKDCSGIKSSVIRPLTNSLYMADQLPSLPYPSINTADFGTNQLRYMSSANLIEASISIHKKTDLSEIYPISVFEGKDLSTYSGKLTVKMGEDQENARLQQYEPNQRYDWADGIILYAFLRDENGLITSYRPEVWPVKFYTYESGEFKFFERVSSNSSTSGSFYLYDKGRINLTATAGGHLTISGWNGSWSHALEYRAIMLCEPVNTSKFVLLTADREDISLNELKGRTFEYKQGCGAERSSVSVAANGQITFSSGLTLSTAQSEASFSAAGLDFGDRIIYNKAYKLPDQDGKYSFVVVSRTHVKADAAKSYQSWWQ</sequence>
<dbReference type="AlphaFoldDB" id="A0AAU7F6I2"/>